<organism evidence="14 15">
    <name type="scientific">Lichtheimia corymbifera JMRC:FSU:9682</name>
    <dbReference type="NCBI Taxonomy" id="1263082"/>
    <lineage>
        <taxon>Eukaryota</taxon>
        <taxon>Fungi</taxon>
        <taxon>Fungi incertae sedis</taxon>
        <taxon>Mucoromycota</taxon>
        <taxon>Mucoromycotina</taxon>
        <taxon>Mucoromycetes</taxon>
        <taxon>Mucorales</taxon>
        <taxon>Lichtheimiaceae</taxon>
        <taxon>Lichtheimia</taxon>
    </lineage>
</organism>
<evidence type="ECO:0000256" key="7">
    <source>
        <dbReference type="ARBA" id="ARBA00023277"/>
    </source>
</evidence>
<keyword evidence="8" id="KW-0326">Glycosidase</keyword>
<comment type="similarity">
    <text evidence="2">Belongs to the glycosyl hydrolase 45 (cellulase K) family.</text>
</comment>
<reference evidence="14" key="1">
    <citation type="submission" date="2013-08" db="EMBL/GenBank/DDBJ databases">
        <title>Gene expansion shapes genome architecture in the human pathogen Lichtheimia corymbifera: an evolutionary genomics analysis in the ancient terrestrial Mucorales (Mucoromycotina).</title>
        <authorList>
            <person name="Schwartze V.U."/>
            <person name="Winter S."/>
            <person name="Shelest E."/>
            <person name="Marcet-Houben M."/>
            <person name="Horn F."/>
            <person name="Wehner S."/>
            <person name="Hoffmann K."/>
            <person name="Riege K."/>
            <person name="Sammeth M."/>
            <person name="Nowrousian M."/>
            <person name="Valiante V."/>
            <person name="Linde J."/>
            <person name="Jacobsen I.D."/>
            <person name="Marz M."/>
            <person name="Brakhage A.A."/>
            <person name="Gabaldon T."/>
            <person name="Bocker S."/>
            <person name="Voigt K."/>
        </authorList>
    </citation>
    <scope>NUCLEOTIDE SEQUENCE [LARGE SCALE GENOMIC DNA]</scope>
    <source>
        <strain evidence="14">FSU 9682</strain>
    </source>
</reference>
<dbReference type="InterPro" id="IPR000254">
    <property type="entry name" value="CBD"/>
</dbReference>
<feature type="signal peptide" evidence="12">
    <location>
        <begin position="1"/>
        <end position="21"/>
    </location>
</feature>
<evidence type="ECO:0000256" key="10">
    <source>
        <dbReference type="PROSITE-ProRule" id="PRU10069"/>
    </source>
</evidence>
<dbReference type="VEuPathDB" id="FungiDB:LCOR_10482.1"/>
<dbReference type="GO" id="GO:0030245">
    <property type="term" value="P:cellulose catabolic process"/>
    <property type="evidence" value="ECO:0007669"/>
    <property type="project" value="UniProtKB-KW"/>
</dbReference>
<name>A0A068SEJ4_9FUNG</name>
<evidence type="ECO:0000256" key="12">
    <source>
        <dbReference type="SAM" id="SignalP"/>
    </source>
</evidence>
<evidence type="ECO:0000313" key="14">
    <source>
        <dbReference type="EMBL" id="CDH59676.1"/>
    </source>
</evidence>
<dbReference type="SMART" id="SM00236">
    <property type="entry name" value="fCBD"/>
    <property type="match status" value="2"/>
</dbReference>
<proteinExistence type="inferred from homology"/>
<dbReference type="InterPro" id="IPR052288">
    <property type="entry name" value="GH45_Enzymes"/>
</dbReference>
<keyword evidence="7" id="KW-0119">Carbohydrate metabolism</keyword>
<dbReference type="InterPro" id="IPR035971">
    <property type="entry name" value="CBD_sf"/>
</dbReference>
<dbReference type="Proteomes" id="UP000027586">
    <property type="component" value="Unassembled WGS sequence"/>
</dbReference>
<dbReference type="GO" id="GO:0005576">
    <property type="term" value="C:extracellular region"/>
    <property type="evidence" value="ECO:0007669"/>
    <property type="project" value="InterPro"/>
</dbReference>
<keyword evidence="9" id="KW-0624">Polysaccharide degradation</keyword>
<feature type="region of interest" description="Disordered" evidence="11">
    <location>
        <begin position="114"/>
        <end position="211"/>
    </location>
</feature>
<dbReference type="STRING" id="1263082.A0A068SEJ4"/>
<evidence type="ECO:0000256" key="4">
    <source>
        <dbReference type="ARBA" id="ARBA00022729"/>
    </source>
</evidence>
<evidence type="ECO:0000256" key="6">
    <source>
        <dbReference type="ARBA" id="ARBA00023001"/>
    </source>
</evidence>
<evidence type="ECO:0000256" key="5">
    <source>
        <dbReference type="ARBA" id="ARBA00022801"/>
    </source>
</evidence>
<evidence type="ECO:0000256" key="8">
    <source>
        <dbReference type="ARBA" id="ARBA00023295"/>
    </source>
</evidence>
<feature type="domain" description="CBM1" evidence="13">
    <location>
        <begin position="24"/>
        <end position="60"/>
    </location>
</feature>
<accession>A0A068SEJ4</accession>
<dbReference type="Pfam" id="PF00734">
    <property type="entry name" value="CBM_1"/>
    <property type="match status" value="2"/>
</dbReference>
<dbReference type="PROSITE" id="PS51164">
    <property type="entry name" value="CBM1_2"/>
    <property type="match status" value="2"/>
</dbReference>
<dbReference type="SUPFAM" id="SSF57180">
    <property type="entry name" value="Cellulose-binding domain"/>
    <property type="match status" value="2"/>
</dbReference>
<comment type="catalytic activity">
    <reaction evidence="1 10">
        <text>Endohydrolysis of (1-&gt;4)-beta-D-glucosidic linkages in cellulose, lichenin and cereal beta-D-glucans.</text>
        <dbReference type="EC" id="3.2.1.4"/>
    </reaction>
</comment>
<sequence length="412" mass="43342">MRTSFIGFLVVFAGAHQLIAAADCENPPYGRCGGKGFEGNECCTEGYECTVQNDYYSQCVPVDNAKSDCSKAYEQCGGKSFTGSKCCVDGFKCVKANAWYSQCLPKYQWGSSSAAASSDAGHENSNSAESTIEVKPTATSTTSTASEKQPEPTATVSTTEDDAKPTTTTTTVESNNKETATTTTTTAASSPSSSSSSSNYKPISGGASGEGHTTRYWDCCKASCSWPDKADVSSPVKTCAADGIKLVDANEQSGCNGGSGYMCNDNQPWAVNDDLAYGFAATALSGKGESETCCSCYELTFTSGEVKGKRMVVQSTNTGGDLSGNQFDLQIPGGGVGIFNGCQSQWNAPSNGWGERYGGISSASQCDTLPKHLQAGCEWRFNWFKNADNPSVTFKEVTCPAEIVKKSGCSRN</sequence>
<dbReference type="OrthoDB" id="10035502at2759"/>
<feature type="compositionally biased region" description="Low complexity" evidence="11">
    <location>
        <begin position="179"/>
        <end position="198"/>
    </location>
</feature>
<dbReference type="GO" id="GO:0030248">
    <property type="term" value="F:cellulose binding"/>
    <property type="evidence" value="ECO:0007669"/>
    <property type="project" value="InterPro"/>
</dbReference>
<dbReference type="AlphaFoldDB" id="A0A068SEJ4"/>
<evidence type="ECO:0000256" key="11">
    <source>
        <dbReference type="SAM" id="MobiDB-lite"/>
    </source>
</evidence>
<keyword evidence="6" id="KW-0136">Cellulose degradation</keyword>
<feature type="domain" description="CBM1" evidence="13">
    <location>
        <begin position="68"/>
        <end position="104"/>
    </location>
</feature>
<dbReference type="Pfam" id="PF02015">
    <property type="entry name" value="Glyco_hydro_45"/>
    <property type="match status" value="1"/>
</dbReference>
<evidence type="ECO:0000256" key="2">
    <source>
        <dbReference type="ARBA" id="ARBA00007793"/>
    </source>
</evidence>
<dbReference type="EC" id="3.2.1.4" evidence="3 10"/>
<protein>
    <recommendedName>
        <fullName evidence="3 10">Cellulase</fullName>
        <ecNumber evidence="3 10">3.2.1.4</ecNumber>
    </recommendedName>
</protein>
<keyword evidence="4 12" id="KW-0732">Signal</keyword>
<keyword evidence="15" id="KW-1185">Reference proteome</keyword>
<feature type="chain" id="PRO_5001655817" description="Cellulase" evidence="12">
    <location>
        <begin position="22"/>
        <end position="412"/>
    </location>
</feature>
<evidence type="ECO:0000259" key="13">
    <source>
        <dbReference type="PROSITE" id="PS51164"/>
    </source>
</evidence>
<dbReference type="Gene3D" id="2.40.40.10">
    <property type="entry name" value="RlpA-like domain"/>
    <property type="match status" value="1"/>
</dbReference>
<dbReference type="PANTHER" id="PTHR39730:SF1">
    <property type="entry name" value="ENDOGLUCANASE 1"/>
    <property type="match status" value="1"/>
</dbReference>
<dbReference type="PROSITE" id="PS01140">
    <property type="entry name" value="GLYCOSYL_HYDROL_F45"/>
    <property type="match status" value="1"/>
</dbReference>
<evidence type="ECO:0000256" key="1">
    <source>
        <dbReference type="ARBA" id="ARBA00000966"/>
    </source>
</evidence>
<dbReference type="InterPro" id="IPR000334">
    <property type="entry name" value="Glyco_hydro_45"/>
</dbReference>
<evidence type="ECO:0000313" key="15">
    <source>
        <dbReference type="Proteomes" id="UP000027586"/>
    </source>
</evidence>
<dbReference type="PANTHER" id="PTHR39730">
    <property type="entry name" value="ENDOGLUCANASE 1"/>
    <property type="match status" value="1"/>
</dbReference>
<dbReference type="SUPFAM" id="SSF50685">
    <property type="entry name" value="Barwin-like endoglucanases"/>
    <property type="match status" value="1"/>
</dbReference>
<feature type="compositionally biased region" description="Low complexity" evidence="11">
    <location>
        <begin position="137"/>
        <end position="146"/>
    </location>
</feature>
<evidence type="ECO:0000256" key="3">
    <source>
        <dbReference type="ARBA" id="ARBA00012601"/>
    </source>
</evidence>
<keyword evidence="5" id="KW-0378">Hydrolase</keyword>
<dbReference type="InterPro" id="IPR036908">
    <property type="entry name" value="RlpA-like_sf"/>
</dbReference>
<gene>
    <name evidence="14" type="ORF">LCOR_10482.1</name>
</gene>
<feature type="active site" description="Nucleophile" evidence="10">
    <location>
        <position position="218"/>
    </location>
</feature>
<evidence type="ECO:0000256" key="9">
    <source>
        <dbReference type="ARBA" id="ARBA00023326"/>
    </source>
</evidence>
<dbReference type="PROSITE" id="PS00562">
    <property type="entry name" value="CBM1_1"/>
    <property type="match status" value="2"/>
</dbReference>
<dbReference type="GO" id="GO:0008810">
    <property type="term" value="F:cellulase activity"/>
    <property type="evidence" value="ECO:0007669"/>
    <property type="project" value="UniProtKB-EC"/>
</dbReference>
<dbReference type="EMBL" id="CBTN010000073">
    <property type="protein sequence ID" value="CDH59676.1"/>
    <property type="molecule type" value="Genomic_DNA"/>
</dbReference>
<comment type="caution">
    <text evidence="14">The sequence shown here is derived from an EMBL/GenBank/DDBJ whole genome shotgun (WGS) entry which is preliminary data.</text>
</comment>